<name>A0A0F9HVX7_9ZZZZ</name>
<sequence length="127" mass="13888">MANVNNMFPSKWLRASDLQGKEPTVTIERMTMEDVEQGKDAQPVLHFAGKDKGLVLNKTNAMNVATIYGPETDAWIGKNIQLFTTFVDFQGRSVEAIRVKPVQPSSAPAPAAPEPAGPHDPLDEIPF</sequence>
<evidence type="ECO:0000313" key="2">
    <source>
        <dbReference type="EMBL" id="KKM19362.1"/>
    </source>
</evidence>
<gene>
    <name evidence="2" type="ORF">LCGC14_1656440</name>
</gene>
<comment type="caution">
    <text evidence="2">The sequence shown here is derived from an EMBL/GenBank/DDBJ whole genome shotgun (WGS) entry which is preliminary data.</text>
</comment>
<feature type="region of interest" description="Disordered" evidence="1">
    <location>
        <begin position="100"/>
        <end position="127"/>
    </location>
</feature>
<proteinExistence type="predicted"/>
<dbReference type="EMBL" id="LAZR01014008">
    <property type="protein sequence ID" value="KKM19362.1"/>
    <property type="molecule type" value="Genomic_DNA"/>
</dbReference>
<protein>
    <submittedName>
        <fullName evidence="2">Uncharacterized protein</fullName>
    </submittedName>
</protein>
<evidence type="ECO:0000256" key="1">
    <source>
        <dbReference type="SAM" id="MobiDB-lite"/>
    </source>
</evidence>
<organism evidence="2">
    <name type="scientific">marine sediment metagenome</name>
    <dbReference type="NCBI Taxonomy" id="412755"/>
    <lineage>
        <taxon>unclassified sequences</taxon>
        <taxon>metagenomes</taxon>
        <taxon>ecological metagenomes</taxon>
    </lineage>
</organism>
<dbReference type="AlphaFoldDB" id="A0A0F9HVX7"/>
<reference evidence="2" key="1">
    <citation type="journal article" date="2015" name="Nature">
        <title>Complex archaea that bridge the gap between prokaryotes and eukaryotes.</title>
        <authorList>
            <person name="Spang A."/>
            <person name="Saw J.H."/>
            <person name="Jorgensen S.L."/>
            <person name="Zaremba-Niedzwiedzka K."/>
            <person name="Martijn J."/>
            <person name="Lind A.E."/>
            <person name="van Eijk R."/>
            <person name="Schleper C."/>
            <person name="Guy L."/>
            <person name="Ettema T.J."/>
        </authorList>
    </citation>
    <scope>NUCLEOTIDE SEQUENCE</scope>
</reference>
<accession>A0A0F9HVX7</accession>